<reference evidence="4 5" key="1">
    <citation type="journal article" date="2016" name="Front. Microbiol.">
        <title>Genomic Resource of Rice Seed Associated Bacteria.</title>
        <authorList>
            <person name="Midha S."/>
            <person name="Bansal K."/>
            <person name="Sharma S."/>
            <person name="Kumar N."/>
            <person name="Patil P.P."/>
            <person name="Chaudhry V."/>
            <person name="Patil P.B."/>
        </authorList>
    </citation>
    <scope>NUCLEOTIDE SEQUENCE [LARGE SCALE GENOMIC DNA]</scope>
    <source>
        <strain evidence="4 5">NS319</strain>
    </source>
</reference>
<comment type="similarity">
    <text evidence="1">Belongs to the polysaccharide synthase family.</text>
</comment>
<feature type="transmembrane region" description="Helical" evidence="2">
    <location>
        <begin position="21"/>
        <end position="41"/>
    </location>
</feature>
<feature type="transmembrane region" description="Helical" evidence="2">
    <location>
        <begin position="118"/>
        <end position="135"/>
    </location>
</feature>
<dbReference type="PANTHER" id="PTHR43318">
    <property type="entry name" value="UDP-N-ACETYLGLUCOSAMINE 4,6-DEHYDRATASE"/>
    <property type="match status" value="1"/>
</dbReference>
<dbReference type="InterPro" id="IPR029063">
    <property type="entry name" value="SAM-dependent_MTases_sf"/>
</dbReference>
<dbReference type="InterPro" id="IPR036291">
    <property type="entry name" value="NAD(P)-bd_dom_sf"/>
</dbReference>
<evidence type="ECO:0000256" key="2">
    <source>
        <dbReference type="SAM" id="Phobius"/>
    </source>
</evidence>
<keyword evidence="2" id="KW-0812">Transmembrane</keyword>
<evidence type="ECO:0000259" key="3">
    <source>
        <dbReference type="Pfam" id="PF02719"/>
    </source>
</evidence>
<dbReference type="InterPro" id="IPR003869">
    <property type="entry name" value="Polysac_CapD-like"/>
</dbReference>
<feature type="transmembrane region" description="Helical" evidence="2">
    <location>
        <begin position="89"/>
        <end position="112"/>
    </location>
</feature>
<proteinExistence type="inferred from homology"/>
<dbReference type="PANTHER" id="PTHR43318:SF1">
    <property type="entry name" value="POLYSACCHARIDE BIOSYNTHESIS PROTEIN EPSC-RELATED"/>
    <property type="match status" value="1"/>
</dbReference>
<dbReference type="Pfam" id="PF02719">
    <property type="entry name" value="Polysacc_synt_2"/>
    <property type="match status" value="1"/>
</dbReference>
<sequence>MSSVEALIANLLSLPRMGKRVIALICDAIVCILAMFAAFYLRLGELPQLSATVVFAHVFAPAVALPIFYFLGLYRTVFRHVGSQAMMQVTYATACTALPTLVVFTLIGMPGVPRTVGIIQPILVLLLVLFTRLIVREATSRPARGANRMRDRVAIYGAGASGRQLASALAATHDTIVSAFIDDNPALCGQTLNRIPIWSPEEAEAAIQSGVLTNILLAMPSASRERRNEIIARLRSLPVRVQTIPAMSDLAQGRVSVSDLRDLDIDDLLSRAAVEPDSSLIGRTTAGRVVLVTGAGGSIGSELCRQIVAQQPQCLLLVEQSEFALYAIHAELERLAGGLVDIIPLLASVRDADRMSEIIGLWMPSTVYHAAAYKHVPLVEHNVVDGIANNVLGTSVVAAAARRYGVEHFVLVSTDKAVRPTNIMGATKRLAEMVLQVAALEKSKTCFSMVRFGNVLGSSGSVVPLFRRQIAEGGPITITHADMTRYFMTIPEAAQLVVQAAGLAQGGEVFVLDMGEPVRIYDLALNMIQLSGLRVRDKDNPDGDIAISVVGLRPGEKLYEELLIGDNPMPTGHERIMKANEPLPFTPREFAIHMNEMADAVARRDVIGARALLIRLVSDYKPESRIVDWTYREPMTADAEPAPLTIAP</sequence>
<dbReference type="CDD" id="cd05237">
    <property type="entry name" value="UDP_invert_4-6DH_SDR_e"/>
    <property type="match status" value="1"/>
</dbReference>
<organism evidence="4 5">
    <name type="scientific">Sphingomonas sanguinis</name>
    <dbReference type="NCBI Taxonomy" id="33051"/>
    <lineage>
        <taxon>Bacteria</taxon>
        <taxon>Pseudomonadati</taxon>
        <taxon>Pseudomonadota</taxon>
        <taxon>Alphaproteobacteria</taxon>
        <taxon>Sphingomonadales</taxon>
        <taxon>Sphingomonadaceae</taxon>
        <taxon>Sphingomonas</taxon>
    </lineage>
</organism>
<protein>
    <submittedName>
        <fullName evidence="4">Capsular biosynthesis protein</fullName>
    </submittedName>
</protein>
<feature type="transmembrane region" description="Helical" evidence="2">
    <location>
        <begin position="53"/>
        <end position="77"/>
    </location>
</feature>
<dbReference type="InterPro" id="IPR051203">
    <property type="entry name" value="Polysaccharide_Synthase-Rel"/>
</dbReference>
<dbReference type="EMBL" id="LDTD01000074">
    <property type="protein sequence ID" value="KTT69245.1"/>
    <property type="molecule type" value="Genomic_DNA"/>
</dbReference>
<dbReference type="Pfam" id="PF13727">
    <property type="entry name" value="CoA_binding_3"/>
    <property type="match status" value="1"/>
</dbReference>
<feature type="domain" description="Polysaccharide biosynthesis protein CapD-like" evidence="3">
    <location>
        <begin position="290"/>
        <end position="580"/>
    </location>
</feature>
<keyword evidence="2" id="KW-1133">Transmembrane helix</keyword>
<dbReference type="PATRIC" id="fig|33051.3.peg.3386"/>
<dbReference type="SUPFAM" id="SSF53335">
    <property type="entry name" value="S-adenosyl-L-methionine-dependent methyltransferases"/>
    <property type="match status" value="1"/>
</dbReference>
<dbReference type="SUPFAM" id="SSF51735">
    <property type="entry name" value="NAD(P)-binding Rossmann-fold domains"/>
    <property type="match status" value="1"/>
</dbReference>
<keyword evidence="2" id="KW-0472">Membrane</keyword>
<name>A0A147HWI2_9SPHN</name>
<evidence type="ECO:0000313" key="5">
    <source>
        <dbReference type="Proteomes" id="UP000072867"/>
    </source>
</evidence>
<dbReference type="Proteomes" id="UP000072867">
    <property type="component" value="Unassembled WGS sequence"/>
</dbReference>
<evidence type="ECO:0000313" key="4">
    <source>
        <dbReference type="EMBL" id="KTT69245.1"/>
    </source>
</evidence>
<evidence type="ECO:0000256" key="1">
    <source>
        <dbReference type="ARBA" id="ARBA00007430"/>
    </source>
</evidence>
<gene>
    <name evidence="4" type="ORF">NS319_10930</name>
</gene>
<dbReference type="Gene3D" id="3.40.50.720">
    <property type="entry name" value="NAD(P)-binding Rossmann-like Domain"/>
    <property type="match status" value="2"/>
</dbReference>
<dbReference type="AlphaFoldDB" id="A0A147HWI2"/>
<comment type="caution">
    <text evidence="4">The sequence shown here is derived from an EMBL/GenBank/DDBJ whole genome shotgun (WGS) entry which is preliminary data.</text>
</comment>
<accession>A0A147HWI2</accession>